<dbReference type="InterPro" id="IPR003660">
    <property type="entry name" value="HAMP_dom"/>
</dbReference>
<name>A0AAQ1PBJ3_9PSED</name>
<dbReference type="SUPFAM" id="SSF58104">
    <property type="entry name" value="Methyl-accepting chemotaxis protein (MCP) signaling domain"/>
    <property type="match status" value="1"/>
</dbReference>
<dbReference type="SMART" id="SM00283">
    <property type="entry name" value="MA"/>
    <property type="match status" value="1"/>
</dbReference>
<keyword evidence="2" id="KW-1003">Cell membrane</keyword>
<dbReference type="GO" id="GO:0006935">
    <property type="term" value="P:chemotaxis"/>
    <property type="evidence" value="ECO:0007669"/>
    <property type="project" value="UniProtKB-KW"/>
</dbReference>
<keyword evidence="15" id="KW-0808">Transferase</keyword>
<evidence type="ECO:0000256" key="3">
    <source>
        <dbReference type="ARBA" id="ARBA00022481"/>
    </source>
</evidence>
<evidence type="ECO:0000256" key="9">
    <source>
        <dbReference type="ARBA" id="ARBA00023224"/>
    </source>
</evidence>
<keyword evidence="15" id="KW-0418">Kinase</keyword>
<dbReference type="PANTHER" id="PTHR32089:SF112">
    <property type="entry name" value="LYSOZYME-LIKE PROTEIN-RELATED"/>
    <property type="match status" value="1"/>
</dbReference>
<evidence type="ECO:0000313" key="16">
    <source>
        <dbReference type="Proteomes" id="UP000294335"/>
    </source>
</evidence>
<evidence type="ECO:0000256" key="6">
    <source>
        <dbReference type="ARBA" id="ARBA00022692"/>
    </source>
</evidence>
<dbReference type="PANTHER" id="PTHR32089">
    <property type="entry name" value="METHYL-ACCEPTING CHEMOTAXIS PROTEIN MCPB"/>
    <property type="match status" value="1"/>
</dbReference>
<dbReference type="InterPro" id="IPR004089">
    <property type="entry name" value="MCPsignal_dom"/>
</dbReference>
<evidence type="ECO:0000313" key="15">
    <source>
        <dbReference type="EMBL" id="SPO62073.1"/>
    </source>
</evidence>
<keyword evidence="9 11" id="KW-0807">Transducer</keyword>
<evidence type="ECO:0000256" key="12">
    <source>
        <dbReference type="SAM" id="Phobius"/>
    </source>
</evidence>
<evidence type="ECO:0000256" key="4">
    <source>
        <dbReference type="ARBA" id="ARBA00022500"/>
    </source>
</evidence>
<dbReference type="InterPro" id="IPR004090">
    <property type="entry name" value="Chemotax_Me-accpt_rcpt"/>
</dbReference>
<keyword evidence="5" id="KW-0997">Cell inner membrane</keyword>
<dbReference type="GO" id="GO:0005886">
    <property type="term" value="C:plasma membrane"/>
    <property type="evidence" value="ECO:0007669"/>
    <property type="project" value="UniProtKB-SubCell"/>
</dbReference>
<feature type="transmembrane region" description="Helical" evidence="12">
    <location>
        <begin position="197"/>
        <end position="220"/>
    </location>
</feature>
<dbReference type="CDD" id="cd06225">
    <property type="entry name" value="HAMP"/>
    <property type="match status" value="1"/>
</dbReference>
<keyword evidence="16" id="KW-1185">Reference proteome</keyword>
<organism evidence="15 16">
    <name type="scientific">Pseudomonas inefficax</name>
    <dbReference type="NCBI Taxonomy" id="2078786"/>
    <lineage>
        <taxon>Bacteria</taxon>
        <taxon>Pseudomonadati</taxon>
        <taxon>Pseudomonadota</taxon>
        <taxon>Gammaproteobacteria</taxon>
        <taxon>Pseudomonadales</taxon>
        <taxon>Pseudomonadaceae</taxon>
        <taxon>Pseudomonas</taxon>
    </lineage>
</organism>
<evidence type="ECO:0000256" key="1">
    <source>
        <dbReference type="ARBA" id="ARBA00004429"/>
    </source>
</evidence>
<feature type="domain" description="HAMP" evidence="14">
    <location>
        <begin position="222"/>
        <end position="274"/>
    </location>
</feature>
<dbReference type="Pfam" id="PF00015">
    <property type="entry name" value="MCPsignal"/>
    <property type="match status" value="1"/>
</dbReference>
<dbReference type="GO" id="GO:0004888">
    <property type="term" value="F:transmembrane signaling receptor activity"/>
    <property type="evidence" value="ECO:0007669"/>
    <property type="project" value="InterPro"/>
</dbReference>
<evidence type="ECO:0000256" key="10">
    <source>
        <dbReference type="ARBA" id="ARBA00029447"/>
    </source>
</evidence>
<evidence type="ECO:0000259" key="13">
    <source>
        <dbReference type="PROSITE" id="PS50111"/>
    </source>
</evidence>
<evidence type="ECO:0000256" key="8">
    <source>
        <dbReference type="ARBA" id="ARBA00023136"/>
    </source>
</evidence>
<dbReference type="SMART" id="SM00304">
    <property type="entry name" value="HAMP"/>
    <property type="match status" value="1"/>
</dbReference>
<dbReference type="Pfam" id="PF02203">
    <property type="entry name" value="TarH"/>
    <property type="match status" value="1"/>
</dbReference>
<dbReference type="InterPro" id="IPR003122">
    <property type="entry name" value="Tar_rcpt_lig-bd"/>
</dbReference>
<keyword evidence="4" id="KW-0145">Chemotaxis</keyword>
<keyword evidence="6 12" id="KW-0812">Transmembrane</keyword>
<dbReference type="EMBL" id="OPYN01000164">
    <property type="protein sequence ID" value="SPO62073.1"/>
    <property type="molecule type" value="Genomic_DNA"/>
</dbReference>
<keyword evidence="8 12" id="KW-0472">Membrane</keyword>
<comment type="caution">
    <text evidence="15">The sequence shown here is derived from an EMBL/GenBank/DDBJ whole genome shotgun (WGS) entry which is preliminary data.</text>
</comment>
<dbReference type="AlphaFoldDB" id="A0AAQ1PBJ3"/>
<sequence>MRFLARYSIGTKLLMTPTLVTVLLLLVAAAAWYGLWAQHAALQRIYEVRIQRLSATTNGLNEVRSLNEDVYIVLADYQQAIAAGDAGFGELKGQAEDIRRGIVQARQHFESASQKSGLTDEEQAAYKDVLTAITGYGEALEPLIQMLTGETGVQSDSQISMAWNWFGSFLSAAGRLNEIQDRLSAEDYRQAKRIASFSMALLAGVVLLAILVSVGCALAIRAQIVEAVLDIREAALHLQSGDLTRRAQVFGRDEVAQSAQAFNQLVDGLQKLVTQVLKGASELSASARNLASDANKVERGAARQSESIDAVAATIEQMSVSIAAVADGAEQVRVNSQQSLQGTQAGCLALKSMQGEADRVQIAFAEIQGLVEDFLNRTAAISDLTQKVKDIAGQTNLLALNAAIEAARAGELGRGFAVVADEVRKLAEHSSGAASHIEEVTLALGARSEAVGRSLESGHHSLVSTFDQLAALQRIVTDAGEVVATTTHEIDGIVAAVKEQSRGSVDVARNVDEIARMSEQNTQVVVEAAGAAAQLERLAEGLELAVAHFRV</sequence>
<dbReference type="GO" id="GO:0007165">
    <property type="term" value="P:signal transduction"/>
    <property type="evidence" value="ECO:0007669"/>
    <property type="project" value="UniProtKB-KW"/>
</dbReference>
<protein>
    <submittedName>
        <fullName evidence="15">Histidine kinase, HAMP region:Bacterial chemotaxis sensory transducer</fullName>
    </submittedName>
</protein>
<dbReference type="PROSITE" id="PS50885">
    <property type="entry name" value="HAMP"/>
    <property type="match status" value="1"/>
</dbReference>
<evidence type="ECO:0000256" key="7">
    <source>
        <dbReference type="ARBA" id="ARBA00022989"/>
    </source>
</evidence>
<dbReference type="Proteomes" id="UP000294335">
    <property type="component" value="Unassembled WGS sequence"/>
</dbReference>
<dbReference type="PROSITE" id="PS50111">
    <property type="entry name" value="CHEMOTAXIS_TRANSDUC_2"/>
    <property type="match status" value="1"/>
</dbReference>
<evidence type="ECO:0000256" key="11">
    <source>
        <dbReference type="PROSITE-ProRule" id="PRU00284"/>
    </source>
</evidence>
<dbReference type="Gene3D" id="1.10.287.950">
    <property type="entry name" value="Methyl-accepting chemotaxis protein"/>
    <property type="match status" value="1"/>
</dbReference>
<keyword evidence="3" id="KW-0488">Methylation</keyword>
<proteinExistence type="inferred from homology"/>
<reference evidence="15 16" key="1">
    <citation type="submission" date="2018-02" db="EMBL/GenBank/DDBJ databases">
        <authorList>
            <person name="Dubost A."/>
        </authorList>
    </citation>
    <scope>NUCLEOTIDE SEQUENCE [LARGE SCALE GENOMIC DNA]</scope>
    <source>
        <strain evidence="16">JV551A3</strain>
    </source>
</reference>
<evidence type="ECO:0000256" key="5">
    <source>
        <dbReference type="ARBA" id="ARBA00022519"/>
    </source>
</evidence>
<gene>
    <name evidence="15" type="ORF">JV551A3_V1_1640149</name>
</gene>
<feature type="domain" description="Methyl-accepting transducer" evidence="13">
    <location>
        <begin position="279"/>
        <end position="536"/>
    </location>
</feature>
<evidence type="ECO:0000259" key="14">
    <source>
        <dbReference type="PROSITE" id="PS50885"/>
    </source>
</evidence>
<keyword evidence="7 12" id="KW-1133">Transmembrane helix</keyword>
<comment type="subcellular location">
    <subcellularLocation>
        <location evidence="1">Cell inner membrane</location>
        <topology evidence="1">Multi-pass membrane protein</topology>
    </subcellularLocation>
</comment>
<comment type="similarity">
    <text evidence="10">Belongs to the methyl-accepting chemotaxis (MCP) protein family.</text>
</comment>
<evidence type="ECO:0000256" key="2">
    <source>
        <dbReference type="ARBA" id="ARBA00022475"/>
    </source>
</evidence>
<dbReference type="PRINTS" id="PR00260">
    <property type="entry name" value="CHEMTRNSDUCR"/>
</dbReference>
<accession>A0AAQ1PBJ3</accession>
<dbReference type="Pfam" id="PF00672">
    <property type="entry name" value="HAMP"/>
    <property type="match status" value="1"/>
</dbReference>
<dbReference type="GO" id="GO:0016301">
    <property type="term" value="F:kinase activity"/>
    <property type="evidence" value="ECO:0007669"/>
    <property type="project" value="UniProtKB-KW"/>
</dbReference>